<evidence type="ECO:0000256" key="3">
    <source>
        <dbReference type="ARBA" id="ARBA00022723"/>
    </source>
</evidence>
<dbReference type="Proteomes" id="UP000199488">
    <property type="component" value="Unassembled WGS sequence"/>
</dbReference>
<dbReference type="AlphaFoldDB" id="A0A1H2S4Y1"/>
<evidence type="ECO:0000256" key="4">
    <source>
        <dbReference type="ARBA" id="ARBA00022801"/>
    </source>
</evidence>
<dbReference type="EMBL" id="FNNC01000001">
    <property type="protein sequence ID" value="SDW26590.1"/>
    <property type="molecule type" value="Genomic_DNA"/>
</dbReference>
<evidence type="ECO:0000256" key="1">
    <source>
        <dbReference type="ARBA" id="ARBA00001936"/>
    </source>
</evidence>
<evidence type="ECO:0000313" key="9">
    <source>
        <dbReference type="Proteomes" id="UP000199488"/>
    </source>
</evidence>
<keyword evidence="5" id="KW-0460">Magnesium</keyword>
<dbReference type="RefSeq" id="WP_091611978.1">
    <property type="nucleotide sequence ID" value="NZ_FNNC01000001.1"/>
</dbReference>
<evidence type="ECO:0000256" key="2">
    <source>
        <dbReference type="ARBA" id="ARBA00001946"/>
    </source>
</evidence>
<dbReference type="Gene3D" id="3.90.79.10">
    <property type="entry name" value="Nucleoside Triphosphate Pyrophosphohydrolase"/>
    <property type="match status" value="1"/>
</dbReference>
<keyword evidence="6" id="KW-0464">Manganese</keyword>
<dbReference type="PANTHER" id="PTHR12992:SF11">
    <property type="entry name" value="MITOCHONDRIAL COENZYME A DIPHOSPHATASE NUDT8"/>
    <property type="match status" value="1"/>
</dbReference>
<evidence type="ECO:0000259" key="7">
    <source>
        <dbReference type="PROSITE" id="PS51462"/>
    </source>
</evidence>
<dbReference type="GO" id="GO:0010945">
    <property type="term" value="F:coenzyme A diphosphatase activity"/>
    <property type="evidence" value="ECO:0007669"/>
    <property type="project" value="InterPro"/>
</dbReference>
<dbReference type="GO" id="GO:0046872">
    <property type="term" value="F:metal ion binding"/>
    <property type="evidence" value="ECO:0007669"/>
    <property type="project" value="UniProtKB-KW"/>
</dbReference>
<dbReference type="CDD" id="cd03426">
    <property type="entry name" value="NUDIX_CoAse_Nudt7"/>
    <property type="match status" value="1"/>
</dbReference>
<sequence>MDNARYWKNRIRTRSAAIMGEEHMRKAAVVVPLLQLHDEYHIMFERRAWSLQSQPGEICFPGGKIDASDSTPLAAGLREFEEETGIPSHAMDVWGALDVVVQPFQRIVYPYIGEVDYAGDFSPNTSEVDELFTVPLEFFLKHEPEKHNVYMGMRFSETFPTSLIPNEETYRTNTTTLPQFVYHYQDVVIWGLTAQIIRHTVSLLR</sequence>
<evidence type="ECO:0000313" key="8">
    <source>
        <dbReference type="EMBL" id="SDW26590.1"/>
    </source>
</evidence>
<reference evidence="8 9" key="1">
    <citation type="submission" date="2016-10" db="EMBL/GenBank/DDBJ databases">
        <authorList>
            <person name="de Groot N.N."/>
        </authorList>
    </citation>
    <scope>NUCLEOTIDE SEQUENCE [LARGE SCALE GENOMIC DNA]</scope>
    <source>
        <strain evidence="8 9">DSM 23126</strain>
    </source>
</reference>
<name>A0A1H2S4Y1_9BACI</name>
<evidence type="ECO:0000256" key="5">
    <source>
        <dbReference type="ARBA" id="ARBA00022842"/>
    </source>
</evidence>
<gene>
    <name evidence="8" type="ORF">SAMN05421781_1032</name>
</gene>
<keyword evidence="4" id="KW-0378">Hydrolase</keyword>
<dbReference type="STRING" id="1122204.SAMN05421781_1032"/>
<protein>
    <submittedName>
        <fullName evidence="8">8-oxo-dGTP pyrophosphatase MutT, NUDIX family</fullName>
    </submittedName>
</protein>
<feature type="domain" description="Nudix hydrolase" evidence="7">
    <location>
        <begin position="24"/>
        <end position="157"/>
    </location>
</feature>
<dbReference type="InterPro" id="IPR015797">
    <property type="entry name" value="NUDIX_hydrolase-like_dom_sf"/>
</dbReference>
<dbReference type="PROSITE" id="PS51462">
    <property type="entry name" value="NUDIX"/>
    <property type="match status" value="1"/>
</dbReference>
<dbReference type="PANTHER" id="PTHR12992">
    <property type="entry name" value="NUDIX HYDROLASE"/>
    <property type="match status" value="1"/>
</dbReference>
<proteinExistence type="predicted"/>
<dbReference type="Pfam" id="PF00293">
    <property type="entry name" value="NUDIX"/>
    <property type="match status" value="1"/>
</dbReference>
<dbReference type="OrthoDB" id="9802805at2"/>
<organism evidence="8 9">
    <name type="scientific">Marinococcus luteus</name>
    <dbReference type="NCBI Taxonomy" id="1122204"/>
    <lineage>
        <taxon>Bacteria</taxon>
        <taxon>Bacillati</taxon>
        <taxon>Bacillota</taxon>
        <taxon>Bacilli</taxon>
        <taxon>Bacillales</taxon>
        <taxon>Bacillaceae</taxon>
        <taxon>Marinococcus</taxon>
    </lineage>
</organism>
<accession>A0A1H2S4Y1</accession>
<dbReference type="SUPFAM" id="SSF55811">
    <property type="entry name" value="Nudix"/>
    <property type="match status" value="1"/>
</dbReference>
<evidence type="ECO:0000256" key="6">
    <source>
        <dbReference type="ARBA" id="ARBA00023211"/>
    </source>
</evidence>
<comment type="cofactor">
    <cofactor evidence="2">
        <name>Mg(2+)</name>
        <dbReference type="ChEBI" id="CHEBI:18420"/>
    </cofactor>
</comment>
<comment type="cofactor">
    <cofactor evidence="1">
        <name>Mn(2+)</name>
        <dbReference type="ChEBI" id="CHEBI:29035"/>
    </cofactor>
</comment>
<keyword evidence="3" id="KW-0479">Metal-binding</keyword>
<keyword evidence="9" id="KW-1185">Reference proteome</keyword>
<dbReference type="InterPro" id="IPR000086">
    <property type="entry name" value="NUDIX_hydrolase_dom"/>
</dbReference>
<dbReference type="InterPro" id="IPR045121">
    <property type="entry name" value="CoAse"/>
</dbReference>